<sequence>MSGDLTGFFYGTLMAPEVFFSVCYGTKAPPAAIQALHSFTPAVLHDFCRHRVQYADYPGIIPESGHSVRGVYVTGLTSANMKRLDDYEGSEYRLDTVRVRLDRGGEGGGGAEAQDGEEEVDTKTYVYLRPKELEMREWDFEEFKRDRMKLWTRNGYCEGDIKE</sequence>
<evidence type="ECO:0000313" key="5">
    <source>
        <dbReference type="EMBL" id="OAA72251.1"/>
    </source>
</evidence>
<evidence type="ECO:0000256" key="1">
    <source>
        <dbReference type="ARBA" id="ARBA00008861"/>
    </source>
</evidence>
<comment type="caution">
    <text evidence="5">The sequence shown here is derived from an EMBL/GenBank/DDBJ whole genome shotgun (WGS) entry which is preliminary data.</text>
</comment>
<dbReference type="PANTHER" id="PTHR31544:SF2">
    <property type="entry name" value="AIG2-LIKE PROTEIN D"/>
    <property type="match status" value="1"/>
</dbReference>
<comment type="similarity">
    <text evidence="1">Belongs to the gamma-glutamylcyclotransferase family.</text>
</comment>
<reference evidence="5 6" key="1">
    <citation type="journal article" date="2016" name="Genome Biol. Evol.">
        <title>Divergent and convergent evolution of fungal pathogenicity.</title>
        <authorList>
            <person name="Shang Y."/>
            <person name="Xiao G."/>
            <person name="Zheng P."/>
            <person name="Cen K."/>
            <person name="Zhan S."/>
            <person name="Wang C."/>
        </authorList>
    </citation>
    <scope>NUCLEOTIDE SEQUENCE [LARGE SCALE GENOMIC DNA]</scope>
    <source>
        <strain evidence="5 6">ARSEF 2679</strain>
    </source>
</reference>
<dbReference type="PANTHER" id="PTHR31544">
    <property type="entry name" value="AIG2-LIKE PROTEIN D"/>
    <property type="match status" value="1"/>
</dbReference>
<dbReference type="GO" id="GO:0016740">
    <property type="term" value="F:transferase activity"/>
    <property type="evidence" value="ECO:0007669"/>
    <property type="project" value="UniProtKB-KW"/>
</dbReference>
<organism evidence="5 6">
    <name type="scientific">Cordyceps fumosorosea (strain ARSEF 2679)</name>
    <name type="common">Isaria fumosorosea</name>
    <dbReference type="NCBI Taxonomy" id="1081104"/>
    <lineage>
        <taxon>Eukaryota</taxon>
        <taxon>Fungi</taxon>
        <taxon>Dikarya</taxon>
        <taxon>Ascomycota</taxon>
        <taxon>Pezizomycotina</taxon>
        <taxon>Sordariomycetes</taxon>
        <taxon>Hypocreomycetidae</taxon>
        <taxon>Hypocreales</taxon>
        <taxon>Cordycipitaceae</taxon>
        <taxon>Cordyceps</taxon>
    </lineage>
</organism>
<dbReference type="OrthoDB" id="1044435at2759"/>
<dbReference type="Gene3D" id="3.10.490.10">
    <property type="entry name" value="Gamma-glutamyl cyclotransferase-like"/>
    <property type="match status" value="1"/>
</dbReference>
<protein>
    <recommendedName>
        <fullName evidence="3">Putative gamma-glutamylcyclotransferase</fullName>
    </recommendedName>
</protein>
<dbReference type="InterPro" id="IPR036568">
    <property type="entry name" value="GGCT-like_sf"/>
</dbReference>
<accession>A0A168D7A7</accession>
<dbReference type="RefSeq" id="XP_018707697.1">
    <property type="nucleotide sequence ID" value="XM_018844931.1"/>
</dbReference>
<dbReference type="InterPro" id="IPR009288">
    <property type="entry name" value="AIG2-like_dom"/>
</dbReference>
<evidence type="ECO:0000256" key="3">
    <source>
        <dbReference type="ARBA" id="ARBA00030602"/>
    </source>
</evidence>
<dbReference type="SUPFAM" id="SSF110857">
    <property type="entry name" value="Gamma-glutamyl cyclotransferase-like"/>
    <property type="match status" value="1"/>
</dbReference>
<evidence type="ECO:0000259" key="4">
    <source>
        <dbReference type="Pfam" id="PF06094"/>
    </source>
</evidence>
<dbReference type="InterPro" id="IPR013024">
    <property type="entry name" value="GGCT-like"/>
</dbReference>
<dbReference type="GeneID" id="30017616"/>
<keyword evidence="2" id="KW-0808">Transferase</keyword>
<evidence type="ECO:0000313" key="6">
    <source>
        <dbReference type="Proteomes" id="UP000076744"/>
    </source>
</evidence>
<dbReference type="Proteomes" id="UP000076744">
    <property type="component" value="Unassembled WGS sequence"/>
</dbReference>
<keyword evidence="6" id="KW-1185">Reference proteome</keyword>
<dbReference type="Pfam" id="PF06094">
    <property type="entry name" value="GGACT"/>
    <property type="match status" value="1"/>
</dbReference>
<name>A0A168D7A7_CORFA</name>
<dbReference type="InterPro" id="IPR045038">
    <property type="entry name" value="AIG2-like"/>
</dbReference>
<feature type="domain" description="Gamma-glutamylcyclotransferase AIG2-like" evidence="4">
    <location>
        <begin position="8"/>
        <end position="138"/>
    </location>
</feature>
<dbReference type="EMBL" id="AZHB01000002">
    <property type="protein sequence ID" value="OAA72251.1"/>
    <property type="molecule type" value="Genomic_DNA"/>
</dbReference>
<dbReference type="CDD" id="cd06661">
    <property type="entry name" value="GGCT_like"/>
    <property type="match status" value="1"/>
</dbReference>
<evidence type="ECO:0000256" key="2">
    <source>
        <dbReference type="ARBA" id="ARBA00022679"/>
    </source>
</evidence>
<gene>
    <name evidence="5" type="ORF">ISF_01324</name>
</gene>
<proteinExistence type="inferred from homology"/>
<dbReference type="AlphaFoldDB" id="A0A168D7A7"/>